<dbReference type="STRING" id="253628.A0A0D1XX97"/>
<feature type="region of interest" description="Disordered" evidence="1">
    <location>
        <begin position="42"/>
        <end position="196"/>
    </location>
</feature>
<dbReference type="GO" id="GO:0000045">
    <property type="term" value="P:autophagosome assembly"/>
    <property type="evidence" value="ECO:0007669"/>
    <property type="project" value="TreeGrafter"/>
</dbReference>
<dbReference type="GO" id="GO:0007030">
    <property type="term" value="P:Golgi organization"/>
    <property type="evidence" value="ECO:0007669"/>
    <property type="project" value="TreeGrafter"/>
</dbReference>
<dbReference type="PANTHER" id="PTHR23333:SF20">
    <property type="entry name" value="NSFL1 COFACTOR P47"/>
    <property type="match status" value="1"/>
</dbReference>
<dbReference type="PANTHER" id="PTHR23333">
    <property type="entry name" value="UBX DOMAIN CONTAINING PROTEIN"/>
    <property type="match status" value="1"/>
</dbReference>
<dbReference type="HOGENOM" id="CLU_029402_4_1_1"/>
<dbReference type="InterPro" id="IPR009060">
    <property type="entry name" value="UBA-like_sf"/>
</dbReference>
<sequence>MAPPNKDELIAQFCAFTNAPPSEAENALGAHDWDVEAAVATWFASDRPGDEHASDDDDQDTAPPNVPGGGRTLGGDGVASRYVPPTAGRSTAASAPRSAGPPTRAGRGGMRTLRDLQGDSHAGHGHDDEDDEEQDLFAGGEKSGLAVQNPGSNPRDQIEHMLERARRNIPRPGGDEDEAPRSRFTGRGVTLGGEGTESRIIEDPRANAPRPPPRVQRVLHLWSDGFSVDDGPLFRYDDPANAATLAMINQGRAPLELLNVEHNQEVDLQLDNQKDTKFVQPKKKYKPFEGRGQRLGSPTPGAASLASAPASSLSASRPGTSSHASTAGAGASAPTINDSQPTVTLQVRLGDGTTLRSRFNTTHTVGDVYRFVEASSPQQRPFALMTTFPSKELTDHSAVLGEMAEFKRGGVVVQKWT</sequence>
<dbReference type="VEuPathDB" id="FungiDB:PV09_02244"/>
<dbReference type="Gene3D" id="3.30.420.210">
    <property type="entry name" value="SEP domain"/>
    <property type="match status" value="1"/>
</dbReference>
<dbReference type="SUPFAM" id="SSF46934">
    <property type="entry name" value="UBA-like"/>
    <property type="match status" value="1"/>
</dbReference>
<proteinExistence type="predicted"/>
<evidence type="ECO:0000256" key="1">
    <source>
        <dbReference type="SAM" id="MobiDB-lite"/>
    </source>
</evidence>
<feature type="compositionally biased region" description="Basic and acidic residues" evidence="1">
    <location>
        <begin position="156"/>
        <end position="166"/>
    </location>
</feature>
<dbReference type="FunCoup" id="A0A0D1XX97">
    <property type="interactions" value="1023"/>
</dbReference>
<evidence type="ECO:0000259" key="3">
    <source>
        <dbReference type="PROSITE" id="PS51399"/>
    </source>
</evidence>
<dbReference type="CDD" id="cd14273">
    <property type="entry name" value="UBA_TAP-C_like"/>
    <property type="match status" value="1"/>
</dbReference>
<dbReference type="SMART" id="SM00166">
    <property type="entry name" value="UBX"/>
    <property type="match status" value="1"/>
</dbReference>
<dbReference type="RefSeq" id="XP_016217270.1">
    <property type="nucleotide sequence ID" value="XM_016355254.1"/>
</dbReference>
<dbReference type="InterPro" id="IPR029071">
    <property type="entry name" value="Ubiquitin-like_domsf"/>
</dbReference>
<dbReference type="CDD" id="cd01770">
    <property type="entry name" value="UBX_UBXN2"/>
    <property type="match status" value="1"/>
</dbReference>
<reference evidence="4 5" key="1">
    <citation type="submission" date="2015-01" db="EMBL/GenBank/DDBJ databases">
        <title>The Genome Sequence of Ochroconis gallopava CBS43764.</title>
        <authorList>
            <consortium name="The Broad Institute Genomics Platform"/>
            <person name="Cuomo C."/>
            <person name="de Hoog S."/>
            <person name="Gorbushina A."/>
            <person name="Stielow B."/>
            <person name="Teixiera M."/>
            <person name="Abouelleil A."/>
            <person name="Chapman S.B."/>
            <person name="Priest M."/>
            <person name="Young S.K."/>
            <person name="Wortman J."/>
            <person name="Nusbaum C."/>
            <person name="Birren B."/>
        </authorList>
    </citation>
    <scope>NUCLEOTIDE SEQUENCE [LARGE SCALE GENOMIC DNA]</scope>
    <source>
        <strain evidence="4 5">CBS 43764</strain>
    </source>
</reference>
<dbReference type="Pfam" id="PF08059">
    <property type="entry name" value="SEP"/>
    <property type="match status" value="1"/>
</dbReference>
<evidence type="ECO:0008006" key="6">
    <source>
        <dbReference type="Google" id="ProtNLM"/>
    </source>
</evidence>
<dbReference type="InterPro" id="IPR012989">
    <property type="entry name" value="SEP_domain"/>
</dbReference>
<dbReference type="InterPro" id="IPR036241">
    <property type="entry name" value="NSFL1C_SEP_dom_sf"/>
</dbReference>
<evidence type="ECO:0000313" key="5">
    <source>
        <dbReference type="Proteomes" id="UP000053259"/>
    </source>
</evidence>
<dbReference type="Proteomes" id="UP000053259">
    <property type="component" value="Unassembled WGS sequence"/>
</dbReference>
<dbReference type="GO" id="GO:0005829">
    <property type="term" value="C:cytosol"/>
    <property type="evidence" value="ECO:0007669"/>
    <property type="project" value="TreeGrafter"/>
</dbReference>
<organism evidence="4 5">
    <name type="scientific">Verruconis gallopava</name>
    <dbReference type="NCBI Taxonomy" id="253628"/>
    <lineage>
        <taxon>Eukaryota</taxon>
        <taxon>Fungi</taxon>
        <taxon>Dikarya</taxon>
        <taxon>Ascomycota</taxon>
        <taxon>Pezizomycotina</taxon>
        <taxon>Dothideomycetes</taxon>
        <taxon>Pleosporomycetidae</taxon>
        <taxon>Venturiales</taxon>
        <taxon>Sympoventuriaceae</taxon>
        <taxon>Verruconis</taxon>
    </lineage>
</organism>
<dbReference type="GO" id="GO:0043130">
    <property type="term" value="F:ubiquitin binding"/>
    <property type="evidence" value="ECO:0007669"/>
    <property type="project" value="TreeGrafter"/>
</dbReference>
<dbReference type="SUPFAM" id="SSF54236">
    <property type="entry name" value="Ubiquitin-like"/>
    <property type="match status" value="1"/>
</dbReference>
<dbReference type="GeneID" id="27310217"/>
<dbReference type="SMART" id="SM00553">
    <property type="entry name" value="SEP"/>
    <property type="match status" value="1"/>
</dbReference>
<feature type="region of interest" description="Disordered" evidence="1">
    <location>
        <begin position="268"/>
        <end position="343"/>
    </location>
</feature>
<dbReference type="FunFam" id="3.30.420.210:FF:000002">
    <property type="entry name" value="UBX domain-containing protein 1"/>
    <property type="match status" value="1"/>
</dbReference>
<dbReference type="GO" id="GO:0043161">
    <property type="term" value="P:proteasome-mediated ubiquitin-dependent protein catabolic process"/>
    <property type="evidence" value="ECO:0007669"/>
    <property type="project" value="TreeGrafter"/>
</dbReference>
<dbReference type="GO" id="GO:0031468">
    <property type="term" value="P:nuclear membrane reassembly"/>
    <property type="evidence" value="ECO:0007669"/>
    <property type="project" value="TreeGrafter"/>
</dbReference>
<dbReference type="Gene3D" id="1.10.8.10">
    <property type="entry name" value="DNA helicase RuvA subunit, C-terminal domain"/>
    <property type="match status" value="1"/>
</dbReference>
<protein>
    <recommendedName>
        <fullName evidence="6">UBX domain-containing protein</fullName>
    </recommendedName>
</protein>
<evidence type="ECO:0000259" key="2">
    <source>
        <dbReference type="PROSITE" id="PS50033"/>
    </source>
</evidence>
<accession>A0A0D1XX97</accession>
<dbReference type="PROSITE" id="PS51399">
    <property type="entry name" value="SEP"/>
    <property type="match status" value="1"/>
</dbReference>
<feature type="compositionally biased region" description="Gly residues" evidence="1">
    <location>
        <begin position="67"/>
        <end position="77"/>
    </location>
</feature>
<name>A0A0D1XX97_9PEZI</name>
<dbReference type="InParanoid" id="A0A0D1XX97"/>
<gene>
    <name evidence="4" type="ORF">PV09_02244</name>
</gene>
<dbReference type="GO" id="GO:0061025">
    <property type="term" value="P:membrane fusion"/>
    <property type="evidence" value="ECO:0007669"/>
    <property type="project" value="TreeGrafter"/>
</dbReference>
<keyword evidence="5" id="KW-1185">Reference proteome</keyword>
<dbReference type="SUPFAM" id="SSF102848">
    <property type="entry name" value="NSFL1 (p97 ATPase) cofactor p47, SEP domain"/>
    <property type="match status" value="1"/>
</dbReference>
<dbReference type="GO" id="GO:0005634">
    <property type="term" value="C:nucleus"/>
    <property type="evidence" value="ECO:0007669"/>
    <property type="project" value="TreeGrafter"/>
</dbReference>
<feature type="domain" description="UBX" evidence="2">
    <location>
        <begin position="338"/>
        <end position="413"/>
    </location>
</feature>
<dbReference type="Pfam" id="PF00789">
    <property type="entry name" value="UBX"/>
    <property type="match status" value="1"/>
</dbReference>
<dbReference type="Pfam" id="PF14555">
    <property type="entry name" value="UBA_4"/>
    <property type="match status" value="1"/>
</dbReference>
<feature type="compositionally biased region" description="Basic and acidic residues" evidence="1">
    <location>
        <begin position="112"/>
        <end position="127"/>
    </location>
</feature>
<dbReference type="EMBL" id="KN847533">
    <property type="protein sequence ID" value="KIW07401.1"/>
    <property type="molecule type" value="Genomic_DNA"/>
</dbReference>
<dbReference type="PROSITE" id="PS50033">
    <property type="entry name" value="UBX"/>
    <property type="match status" value="1"/>
</dbReference>
<dbReference type="OrthoDB" id="25887at2759"/>
<dbReference type="InterPro" id="IPR001012">
    <property type="entry name" value="UBX_dom"/>
</dbReference>
<feature type="domain" description="SEP" evidence="3">
    <location>
        <begin position="214"/>
        <end position="279"/>
    </location>
</feature>
<feature type="compositionally biased region" description="Low complexity" evidence="1">
    <location>
        <begin position="302"/>
        <end position="335"/>
    </location>
</feature>
<evidence type="ECO:0000313" key="4">
    <source>
        <dbReference type="EMBL" id="KIW07401.1"/>
    </source>
</evidence>
<dbReference type="AlphaFoldDB" id="A0A0D1XX97"/>
<dbReference type="Gene3D" id="3.10.20.90">
    <property type="entry name" value="Phosphatidylinositol 3-kinase Catalytic Subunit, Chain A, domain 1"/>
    <property type="match status" value="1"/>
</dbReference>